<sequence length="154" mass="17084">MADTQTIQVIQVNDAASPAKELFYNQAKELFNNDVKGAGKFLNDAATMGITILNSSQTIKDEETNEETTITTPYGAKVTTWWQNTFQEGKTLTNRDAWGVAYEMVMVAREKEMIAEQFVEVEEMIATIAATGNQDSIARAIVNSPLAIKTAIWR</sequence>
<dbReference type="Proteomes" id="UP001576780">
    <property type="component" value="Unassembled WGS sequence"/>
</dbReference>
<gene>
    <name evidence="1" type="ORF">ACE1CA_07525</name>
</gene>
<organism evidence="1 2">
    <name type="scientific">Floridaenema evergladense BLCC-F167</name>
    <dbReference type="NCBI Taxonomy" id="3153639"/>
    <lineage>
        <taxon>Bacteria</taxon>
        <taxon>Bacillati</taxon>
        <taxon>Cyanobacteriota</taxon>
        <taxon>Cyanophyceae</taxon>
        <taxon>Oscillatoriophycideae</taxon>
        <taxon>Aerosakkonematales</taxon>
        <taxon>Aerosakkonemataceae</taxon>
        <taxon>Floridanema</taxon>
        <taxon>Floridanema evergladense</taxon>
    </lineage>
</organism>
<proteinExistence type="predicted"/>
<keyword evidence="2" id="KW-1185">Reference proteome</keyword>
<evidence type="ECO:0000313" key="1">
    <source>
        <dbReference type="EMBL" id="MFB2834369.1"/>
    </source>
</evidence>
<evidence type="ECO:0000313" key="2">
    <source>
        <dbReference type="Proteomes" id="UP001576780"/>
    </source>
</evidence>
<name>A0ABV4WH22_9CYAN</name>
<comment type="caution">
    <text evidence="1">The sequence shown here is derived from an EMBL/GenBank/DDBJ whole genome shotgun (WGS) entry which is preliminary data.</text>
</comment>
<protein>
    <submittedName>
        <fullName evidence="1">Uncharacterized protein</fullName>
    </submittedName>
</protein>
<dbReference type="RefSeq" id="WP_413276805.1">
    <property type="nucleotide sequence ID" value="NZ_JBHFNT010000066.1"/>
</dbReference>
<accession>A0ABV4WH22</accession>
<reference evidence="1 2" key="1">
    <citation type="submission" date="2024-09" db="EMBL/GenBank/DDBJ databases">
        <title>Floridaenema gen nov. (Aerosakkonemataceae, Aerosakkonematales ord. nov., Cyanobacteria) from benthic tropical and subtropical fresh waters, with the description of four new species.</title>
        <authorList>
            <person name="Moretto J.A."/>
            <person name="Berthold D.E."/>
            <person name="Lefler F.W."/>
            <person name="Huang I.-S."/>
            <person name="Laughinghouse H. IV."/>
        </authorList>
    </citation>
    <scope>NUCLEOTIDE SEQUENCE [LARGE SCALE GENOMIC DNA]</scope>
    <source>
        <strain evidence="1 2">BLCC-F167</strain>
    </source>
</reference>
<dbReference type="EMBL" id="JBHFNT010000066">
    <property type="protein sequence ID" value="MFB2834369.1"/>
    <property type="molecule type" value="Genomic_DNA"/>
</dbReference>